<feature type="transmembrane region" description="Helical" evidence="2">
    <location>
        <begin position="7"/>
        <end position="28"/>
    </location>
</feature>
<evidence type="ECO:0000256" key="1">
    <source>
        <dbReference type="SAM" id="MobiDB-lite"/>
    </source>
</evidence>
<gene>
    <name evidence="3" type="ORF">UFOPK2370_00673</name>
</gene>
<dbReference type="Pfam" id="PF11377">
    <property type="entry name" value="DUF3180"/>
    <property type="match status" value="1"/>
</dbReference>
<dbReference type="AlphaFoldDB" id="A0A6J6NP91"/>
<reference evidence="3" key="1">
    <citation type="submission" date="2020-05" db="EMBL/GenBank/DDBJ databases">
        <authorList>
            <person name="Chiriac C."/>
            <person name="Salcher M."/>
            <person name="Ghai R."/>
            <person name="Kavagutti S V."/>
        </authorList>
    </citation>
    <scope>NUCLEOTIDE SEQUENCE</scope>
</reference>
<sequence>MKPTKFLTLLMPTVIAWSFVYVAVRLFTLNGGSIPVATNTVLVTLPAIAVLELVFAWPVLRYSKDLKKFVAGGVRPKRVDPFYATKVLALAKATSIAGALFLGAAIALVLMQLGAPVVPDSIVFNFIALLASAALIAVALYIERACKIREPGDSKPQASEPGRAESGPAESSPA</sequence>
<feature type="transmembrane region" description="Helical" evidence="2">
    <location>
        <begin position="40"/>
        <end position="60"/>
    </location>
</feature>
<feature type="region of interest" description="Disordered" evidence="1">
    <location>
        <begin position="151"/>
        <end position="174"/>
    </location>
</feature>
<proteinExistence type="predicted"/>
<dbReference type="InterPro" id="IPR021517">
    <property type="entry name" value="DUF3180"/>
</dbReference>
<keyword evidence="2" id="KW-0472">Membrane</keyword>
<evidence type="ECO:0000313" key="3">
    <source>
        <dbReference type="EMBL" id="CAB4686588.1"/>
    </source>
</evidence>
<name>A0A6J6NP91_9ZZZZ</name>
<feature type="transmembrane region" description="Helical" evidence="2">
    <location>
        <begin position="87"/>
        <end position="110"/>
    </location>
</feature>
<protein>
    <submittedName>
        <fullName evidence="3">Unannotated protein</fullName>
    </submittedName>
</protein>
<feature type="transmembrane region" description="Helical" evidence="2">
    <location>
        <begin position="122"/>
        <end position="142"/>
    </location>
</feature>
<keyword evidence="2" id="KW-0812">Transmembrane</keyword>
<keyword evidence="2" id="KW-1133">Transmembrane helix</keyword>
<accession>A0A6J6NP91</accession>
<evidence type="ECO:0000256" key="2">
    <source>
        <dbReference type="SAM" id="Phobius"/>
    </source>
</evidence>
<dbReference type="EMBL" id="CAEZXK010000014">
    <property type="protein sequence ID" value="CAB4686588.1"/>
    <property type="molecule type" value="Genomic_DNA"/>
</dbReference>
<organism evidence="3">
    <name type="scientific">freshwater metagenome</name>
    <dbReference type="NCBI Taxonomy" id="449393"/>
    <lineage>
        <taxon>unclassified sequences</taxon>
        <taxon>metagenomes</taxon>
        <taxon>ecological metagenomes</taxon>
    </lineage>
</organism>